<dbReference type="InterPro" id="IPR037185">
    <property type="entry name" value="EmrE-like"/>
</dbReference>
<feature type="transmembrane region" description="Helical" evidence="7">
    <location>
        <begin position="198"/>
        <end position="216"/>
    </location>
</feature>
<sequence length="369" mass="42968">MSQNQQSNNEDYYQSDSKEATFSAKENIPIWKEYIKSAGFCIKHFWIIFIIGQILSLMITASSIFTAKLSSHNINVPTFQTLINYILLGSIYNAFTFYLYGFKKWAKMISKDGWKYFILAFIDIEANYFVVKAYQYTNLLSCILLDSFSIITVIVLSYFFLKVRYSIAQISGILICFGGIITLTISDFKLNKYNNSTNVIKGDILMIIGACLYGLSNVLQEFFLSKQPIYEVIGQLGFWGIFIDAIQISLFERKQLKEIQWSKKTIGFISGYNIALFTFYSLSPILLRISSALFYNISLLTSDFWSLIIGIYLFHYRIYWLYYIAFILVILGLLIYHLFFKDESKKPWINCNCKEIDDVETYEIYKISK</sequence>
<reference evidence="9" key="1">
    <citation type="journal article" date="2016" name="Nat. Commun.">
        <title>Genome analysis of three Pneumocystis species reveals adaptation mechanisms to life exclusively in mammalian hosts.</title>
        <authorList>
            <person name="Ma L."/>
            <person name="Chen Z."/>
            <person name="Huang D.W."/>
            <person name="Kutty G."/>
            <person name="Ishihara M."/>
            <person name="Wang H."/>
            <person name="Abouelleil A."/>
            <person name="Bishop L."/>
            <person name="Davey E."/>
            <person name="Deng R."/>
            <person name="Deng X."/>
            <person name="Fan L."/>
            <person name="Fantoni G."/>
            <person name="Fitzgerald M."/>
            <person name="Gogineni E."/>
            <person name="Goldberg J.M."/>
            <person name="Handley G."/>
            <person name="Hu X."/>
            <person name="Huber C."/>
            <person name="Jiao X."/>
            <person name="Jones K."/>
            <person name="Levin J.Z."/>
            <person name="Liu Y."/>
            <person name="Macdonald P."/>
            <person name="Melnikov A."/>
            <person name="Raley C."/>
            <person name="Sassi M."/>
            <person name="Sherman B.T."/>
            <person name="Song X."/>
            <person name="Sykes S."/>
            <person name="Tran B."/>
            <person name="Walsh L."/>
            <person name="Xia Y."/>
            <person name="Yang J."/>
            <person name="Young S."/>
            <person name="Zeng Q."/>
            <person name="Zheng X."/>
            <person name="Stephens R."/>
            <person name="Nusbaum C."/>
            <person name="Birren B.W."/>
            <person name="Azadi P."/>
            <person name="Lempicki R.A."/>
            <person name="Cuomo C.A."/>
            <person name="Kovacs J.A."/>
        </authorList>
    </citation>
    <scope>NUCLEOTIDE SEQUENCE [LARGE SCALE GENOMIC DNA]</scope>
    <source>
        <strain evidence="9">B80</strain>
    </source>
</reference>
<feature type="transmembrane region" description="Helical" evidence="7">
    <location>
        <begin position="320"/>
        <end position="339"/>
    </location>
</feature>
<dbReference type="VEuPathDB" id="FungiDB:T552_00087"/>
<comment type="subcellular location">
    <subcellularLocation>
        <location evidence="1">Membrane</location>
        <topology evidence="1">Multi-pass membrane protein</topology>
    </subcellularLocation>
</comment>
<feature type="transmembrane region" description="Helical" evidence="7">
    <location>
        <begin position="293"/>
        <end position="313"/>
    </location>
</feature>
<evidence type="ECO:0000313" key="8">
    <source>
        <dbReference type="EMBL" id="KTW31445.1"/>
    </source>
</evidence>
<dbReference type="GO" id="GO:0022857">
    <property type="term" value="F:transmembrane transporter activity"/>
    <property type="evidence" value="ECO:0007669"/>
    <property type="project" value="InterPro"/>
</dbReference>
<evidence type="ECO:0000256" key="5">
    <source>
        <dbReference type="ARBA" id="ARBA00022989"/>
    </source>
</evidence>
<feature type="transmembrane region" description="Helical" evidence="7">
    <location>
        <begin position="143"/>
        <end position="161"/>
    </location>
</feature>
<evidence type="ECO:0000256" key="1">
    <source>
        <dbReference type="ARBA" id="ARBA00004141"/>
    </source>
</evidence>
<comment type="caution">
    <text evidence="8">The sequence shown here is derived from an EMBL/GenBank/DDBJ whole genome shotgun (WGS) entry which is preliminary data.</text>
</comment>
<dbReference type="InterPro" id="IPR052221">
    <property type="entry name" value="SLC35F_Transporter"/>
</dbReference>
<gene>
    <name evidence="8" type="ORF">T552_00087</name>
</gene>
<dbReference type="PANTHER" id="PTHR14233:SF4">
    <property type="entry name" value="SOLUTE CARRIER FAMILY 35 MEMBER F2"/>
    <property type="match status" value="1"/>
</dbReference>
<keyword evidence="9" id="KW-1185">Reference proteome</keyword>
<dbReference type="AlphaFoldDB" id="A0A0W4ZSV4"/>
<feature type="transmembrane region" description="Helical" evidence="7">
    <location>
        <begin position="82"/>
        <end position="101"/>
    </location>
</feature>
<evidence type="ECO:0000256" key="3">
    <source>
        <dbReference type="ARBA" id="ARBA00022448"/>
    </source>
</evidence>
<accession>A0A0W4ZSV4</accession>
<keyword evidence="5 7" id="KW-1133">Transmembrane helix</keyword>
<keyword evidence="6 7" id="KW-0472">Membrane</keyword>
<name>A0A0W4ZSV4_PNEC8</name>
<dbReference type="GO" id="GO:0016020">
    <property type="term" value="C:membrane"/>
    <property type="evidence" value="ECO:0007669"/>
    <property type="project" value="UniProtKB-SubCell"/>
</dbReference>
<keyword evidence="4 7" id="KW-0812">Transmembrane</keyword>
<feature type="transmembrane region" description="Helical" evidence="7">
    <location>
        <begin position="266"/>
        <end position="287"/>
    </location>
</feature>
<evidence type="ECO:0000256" key="4">
    <source>
        <dbReference type="ARBA" id="ARBA00022692"/>
    </source>
</evidence>
<dbReference type="RefSeq" id="XP_018227561.1">
    <property type="nucleotide sequence ID" value="XM_018368708.1"/>
</dbReference>
<evidence type="ECO:0000256" key="7">
    <source>
        <dbReference type="SAM" id="Phobius"/>
    </source>
</evidence>
<feature type="transmembrane region" description="Helical" evidence="7">
    <location>
        <begin position="45"/>
        <end position="70"/>
    </location>
</feature>
<evidence type="ECO:0000256" key="2">
    <source>
        <dbReference type="ARBA" id="ARBA00007863"/>
    </source>
</evidence>
<dbReference type="PANTHER" id="PTHR14233">
    <property type="entry name" value="DUF914-RELATED"/>
    <property type="match status" value="1"/>
</dbReference>
<protein>
    <submittedName>
        <fullName evidence="8">Uncharacterized protein</fullName>
    </submittedName>
</protein>
<dbReference type="Proteomes" id="UP000054454">
    <property type="component" value="Unassembled WGS sequence"/>
</dbReference>
<dbReference type="EMBL" id="LFVZ01000001">
    <property type="protein sequence ID" value="KTW31445.1"/>
    <property type="molecule type" value="Genomic_DNA"/>
</dbReference>
<dbReference type="InterPro" id="IPR009262">
    <property type="entry name" value="SLC35_F1/F2/F6"/>
</dbReference>
<proteinExistence type="inferred from homology"/>
<keyword evidence="3" id="KW-0813">Transport</keyword>
<organism evidence="8 9">
    <name type="scientific">Pneumocystis carinii (strain B80)</name>
    <name type="common">Rat pneumocystis pneumonia agent</name>
    <name type="synonym">Pneumocystis carinii f. sp. carinii</name>
    <dbReference type="NCBI Taxonomy" id="1408658"/>
    <lineage>
        <taxon>Eukaryota</taxon>
        <taxon>Fungi</taxon>
        <taxon>Dikarya</taxon>
        <taxon>Ascomycota</taxon>
        <taxon>Taphrinomycotina</taxon>
        <taxon>Pneumocystomycetes</taxon>
        <taxon>Pneumocystaceae</taxon>
        <taxon>Pneumocystis</taxon>
    </lineage>
</organism>
<dbReference type="SUPFAM" id="SSF103481">
    <property type="entry name" value="Multidrug resistance efflux transporter EmrE"/>
    <property type="match status" value="1"/>
</dbReference>
<evidence type="ECO:0000313" key="9">
    <source>
        <dbReference type="Proteomes" id="UP000054454"/>
    </source>
</evidence>
<evidence type="ECO:0000256" key="6">
    <source>
        <dbReference type="ARBA" id="ARBA00023136"/>
    </source>
</evidence>
<comment type="similarity">
    <text evidence="2">Belongs to the SLC35F solute transporter family.</text>
</comment>
<dbReference type="Pfam" id="PF06027">
    <property type="entry name" value="SLC35F"/>
    <property type="match status" value="1"/>
</dbReference>
<dbReference type="OrthoDB" id="429955at2759"/>
<dbReference type="GeneID" id="28934910"/>
<feature type="transmembrane region" description="Helical" evidence="7">
    <location>
        <begin position="167"/>
        <end position="186"/>
    </location>
</feature>